<dbReference type="GO" id="GO:0048278">
    <property type="term" value="P:vesicle docking"/>
    <property type="evidence" value="ECO:0007669"/>
    <property type="project" value="TreeGrafter"/>
</dbReference>
<accession>A0A8S1XZI2</accession>
<feature type="compositionally biased region" description="Low complexity" evidence="10">
    <location>
        <begin position="34"/>
        <end position="46"/>
    </location>
</feature>
<evidence type="ECO:0000313" key="13">
    <source>
        <dbReference type="Proteomes" id="UP000683925"/>
    </source>
</evidence>
<name>A0A8S1XZI2_PAROT</name>
<dbReference type="GO" id="GO:0031201">
    <property type="term" value="C:SNARE complex"/>
    <property type="evidence" value="ECO:0007669"/>
    <property type="project" value="TreeGrafter"/>
</dbReference>
<evidence type="ECO:0000313" key="12">
    <source>
        <dbReference type="EMBL" id="CAD8206357.1"/>
    </source>
</evidence>
<dbReference type="InterPro" id="IPR045242">
    <property type="entry name" value="Syntaxin"/>
</dbReference>
<keyword evidence="2" id="KW-0813">Transport</keyword>
<dbReference type="OMA" id="DFRRCHA"/>
<dbReference type="OrthoDB" id="10251371at2759"/>
<evidence type="ECO:0000256" key="9">
    <source>
        <dbReference type="SAM" id="Coils"/>
    </source>
</evidence>
<dbReference type="GO" id="GO:0000149">
    <property type="term" value="F:SNARE binding"/>
    <property type="evidence" value="ECO:0007669"/>
    <property type="project" value="TreeGrafter"/>
</dbReference>
<comment type="caution">
    <text evidence="12">The sequence shown here is derived from an EMBL/GenBank/DDBJ whole genome shotgun (WGS) entry which is preliminary data.</text>
</comment>
<evidence type="ECO:0000256" key="7">
    <source>
        <dbReference type="ARBA" id="ARBA00023054"/>
    </source>
</evidence>
<evidence type="ECO:0000256" key="6">
    <source>
        <dbReference type="ARBA" id="ARBA00023034"/>
    </source>
</evidence>
<dbReference type="PANTHER" id="PTHR19957">
    <property type="entry name" value="SYNTAXIN"/>
    <property type="match status" value="1"/>
</dbReference>
<dbReference type="Proteomes" id="UP000683925">
    <property type="component" value="Unassembled WGS sequence"/>
</dbReference>
<dbReference type="EMBL" id="CAJJDP010000138">
    <property type="protein sequence ID" value="CAD8206357.1"/>
    <property type="molecule type" value="Genomic_DNA"/>
</dbReference>
<evidence type="ECO:0000259" key="11">
    <source>
        <dbReference type="PROSITE" id="PS50192"/>
    </source>
</evidence>
<dbReference type="AlphaFoldDB" id="A0A8S1XZI2"/>
<dbReference type="PANTHER" id="PTHR19957:SF83">
    <property type="entry name" value="SYNTAXIN-16"/>
    <property type="match status" value="1"/>
</dbReference>
<evidence type="ECO:0000256" key="4">
    <source>
        <dbReference type="ARBA" id="ARBA00022927"/>
    </source>
</evidence>
<keyword evidence="7 9" id="KW-0175">Coiled coil</keyword>
<organism evidence="12 13">
    <name type="scientific">Paramecium octaurelia</name>
    <dbReference type="NCBI Taxonomy" id="43137"/>
    <lineage>
        <taxon>Eukaryota</taxon>
        <taxon>Sar</taxon>
        <taxon>Alveolata</taxon>
        <taxon>Ciliophora</taxon>
        <taxon>Intramacronucleata</taxon>
        <taxon>Oligohymenophorea</taxon>
        <taxon>Peniculida</taxon>
        <taxon>Parameciidae</taxon>
        <taxon>Paramecium</taxon>
    </lineage>
</organism>
<evidence type="ECO:0000256" key="2">
    <source>
        <dbReference type="ARBA" id="ARBA00022448"/>
    </source>
</evidence>
<evidence type="ECO:0000256" key="5">
    <source>
        <dbReference type="ARBA" id="ARBA00022989"/>
    </source>
</evidence>
<dbReference type="InterPro" id="IPR000727">
    <property type="entry name" value="T_SNARE_dom"/>
</dbReference>
<proteinExistence type="predicted"/>
<protein>
    <recommendedName>
        <fullName evidence="11">t-SNARE coiled-coil homology domain-containing protein</fullName>
    </recommendedName>
</protein>
<evidence type="ECO:0000256" key="8">
    <source>
        <dbReference type="ARBA" id="ARBA00023136"/>
    </source>
</evidence>
<dbReference type="SMART" id="SM00397">
    <property type="entry name" value="t_SNARE"/>
    <property type="match status" value="1"/>
</dbReference>
<dbReference type="GO" id="GO:0006886">
    <property type="term" value="P:intracellular protein transport"/>
    <property type="evidence" value="ECO:0007669"/>
    <property type="project" value="TreeGrafter"/>
</dbReference>
<dbReference type="GO" id="GO:0000139">
    <property type="term" value="C:Golgi membrane"/>
    <property type="evidence" value="ECO:0007669"/>
    <property type="project" value="UniProtKB-SubCell"/>
</dbReference>
<keyword evidence="3" id="KW-0812">Transmembrane</keyword>
<keyword evidence="8" id="KW-0472">Membrane</keyword>
<gene>
    <name evidence="12" type="ORF">POCTA_138.1.T1370172</name>
</gene>
<comment type="subcellular location">
    <subcellularLocation>
        <location evidence="1">Golgi apparatus membrane</location>
        <topology evidence="1">Single-pass type IV membrane protein</topology>
    </subcellularLocation>
</comment>
<keyword evidence="13" id="KW-1185">Reference proteome</keyword>
<feature type="domain" description="T-SNARE coiled-coil homology" evidence="11">
    <location>
        <begin position="220"/>
        <end position="282"/>
    </location>
</feature>
<keyword evidence="5" id="KW-1133">Transmembrane helix</keyword>
<dbReference type="PROSITE" id="PS50192">
    <property type="entry name" value="T_SNARE"/>
    <property type="match status" value="1"/>
</dbReference>
<dbReference type="CDD" id="cd15845">
    <property type="entry name" value="SNARE_syntaxin16"/>
    <property type="match status" value="1"/>
</dbReference>
<keyword evidence="6" id="KW-0333">Golgi apparatus</keyword>
<evidence type="ECO:0000256" key="3">
    <source>
        <dbReference type="ARBA" id="ARBA00022692"/>
    </source>
</evidence>
<sequence length="315" mass="36384">MNQTLGLLKNKTHTLNSFKENLRFKPNQIKGSKQSNPLKPNSLLLNSQNNSAVSTDANISIEMQSSTFGLPTGWAQHYYNTFENIRQIKEIIKELQILGTKKVKIQFGDTSQIEKSIFEKNQIATTKIIECEKNIQTIQMYKSNLESHSERRIRENISTALSQQISEAAYLLRNQQKRMVNLIKSVSLDQNQNFLNTKDEKQIEFKQNNILTQQEEEVYQQIQQENDQEINKLVRMINDLAQVFQSLNQLVLEQGHLLDRIDENIDQSYKNIKKANQELRESEKNQNSPLANKCIKILLGLIAVCSLLLVIKYSS</sequence>
<feature type="coiled-coil region" evidence="9">
    <location>
        <begin position="212"/>
        <end position="285"/>
    </location>
</feature>
<evidence type="ECO:0000256" key="10">
    <source>
        <dbReference type="SAM" id="MobiDB-lite"/>
    </source>
</evidence>
<feature type="region of interest" description="Disordered" evidence="10">
    <location>
        <begin position="27"/>
        <end position="46"/>
    </location>
</feature>
<dbReference type="GO" id="GO:0006906">
    <property type="term" value="P:vesicle fusion"/>
    <property type="evidence" value="ECO:0007669"/>
    <property type="project" value="TreeGrafter"/>
</dbReference>
<keyword evidence="4" id="KW-0653">Protein transport</keyword>
<dbReference type="GO" id="GO:0005484">
    <property type="term" value="F:SNAP receptor activity"/>
    <property type="evidence" value="ECO:0007669"/>
    <property type="project" value="TreeGrafter"/>
</dbReference>
<evidence type="ECO:0000256" key="1">
    <source>
        <dbReference type="ARBA" id="ARBA00004409"/>
    </source>
</evidence>
<reference evidence="12" key="1">
    <citation type="submission" date="2021-01" db="EMBL/GenBank/DDBJ databases">
        <authorList>
            <consortium name="Genoscope - CEA"/>
            <person name="William W."/>
        </authorList>
    </citation>
    <scope>NUCLEOTIDE SEQUENCE</scope>
</reference>